<comment type="caution">
    <text evidence="10">The sequence shown here is derived from an EMBL/GenBank/DDBJ whole genome shotgun (WGS) entry which is preliminary data.</text>
</comment>
<dbReference type="Pfam" id="PF00528">
    <property type="entry name" value="BPD_transp_1"/>
    <property type="match status" value="1"/>
</dbReference>
<feature type="transmembrane region" description="Helical" evidence="7">
    <location>
        <begin position="213"/>
        <end position="232"/>
    </location>
</feature>
<evidence type="ECO:0000313" key="10">
    <source>
        <dbReference type="EMBL" id="MDI5962370.1"/>
    </source>
</evidence>
<keyword evidence="5 7" id="KW-1133">Transmembrane helix</keyword>
<proteinExistence type="inferred from homology"/>
<keyword evidence="3" id="KW-1003">Cell membrane</keyword>
<feature type="transmembrane region" description="Helical" evidence="7">
    <location>
        <begin position="303"/>
        <end position="323"/>
    </location>
</feature>
<evidence type="ECO:0000256" key="1">
    <source>
        <dbReference type="ARBA" id="ARBA00004651"/>
    </source>
</evidence>
<dbReference type="PROSITE" id="PS50928">
    <property type="entry name" value="ABC_TM1"/>
    <property type="match status" value="1"/>
</dbReference>
<dbReference type="EMBL" id="JAAGKO020000006">
    <property type="protein sequence ID" value="MDI5962370.1"/>
    <property type="molecule type" value="Genomic_DNA"/>
</dbReference>
<feature type="compositionally biased region" description="Acidic residues" evidence="8">
    <location>
        <begin position="47"/>
        <end position="59"/>
    </location>
</feature>
<evidence type="ECO:0000256" key="7">
    <source>
        <dbReference type="RuleBase" id="RU363032"/>
    </source>
</evidence>
<evidence type="ECO:0000256" key="3">
    <source>
        <dbReference type="ARBA" id="ARBA00022475"/>
    </source>
</evidence>
<evidence type="ECO:0000313" key="11">
    <source>
        <dbReference type="Proteomes" id="UP001156398"/>
    </source>
</evidence>
<keyword evidence="11" id="KW-1185">Reference proteome</keyword>
<dbReference type="InterPro" id="IPR035906">
    <property type="entry name" value="MetI-like_sf"/>
</dbReference>
<dbReference type="PANTHER" id="PTHR30151">
    <property type="entry name" value="ALKANE SULFONATE ABC TRANSPORTER-RELATED, MEMBRANE SUBUNIT"/>
    <property type="match status" value="1"/>
</dbReference>
<dbReference type="RefSeq" id="WP_271324059.1">
    <property type="nucleotide sequence ID" value="NZ_JAAGKO020000006.1"/>
</dbReference>
<evidence type="ECO:0000259" key="9">
    <source>
        <dbReference type="PROSITE" id="PS50928"/>
    </source>
</evidence>
<gene>
    <name evidence="10" type="ORF">POF43_006510</name>
</gene>
<dbReference type="Proteomes" id="UP001156398">
    <property type="component" value="Unassembled WGS sequence"/>
</dbReference>
<feature type="transmembrane region" description="Helical" evidence="7">
    <location>
        <begin position="187"/>
        <end position="207"/>
    </location>
</feature>
<evidence type="ECO:0000256" key="6">
    <source>
        <dbReference type="ARBA" id="ARBA00023136"/>
    </source>
</evidence>
<feature type="transmembrane region" description="Helical" evidence="7">
    <location>
        <begin position="253"/>
        <end position="283"/>
    </location>
</feature>
<organism evidence="10 11">
    <name type="scientific">Streptantibioticus silvisoli</name>
    <dbReference type="NCBI Taxonomy" id="2705255"/>
    <lineage>
        <taxon>Bacteria</taxon>
        <taxon>Bacillati</taxon>
        <taxon>Actinomycetota</taxon>
        <taxon>Actinomycetes</taxon>
        <taxon>Kitasatosporales</taxon>
        <taxon>Streptomycetaceae</taxon>
        <taxon>Streptantibioticus</taxon>
    </lineage>
</organism>
<evidence type="ECO:0000256" key="8">
    <source>
        <dbReference type="SAM" id="MobiDB-lite"/>
    </source>
</evidence>
<dbReference type="InterPro" id="IPR000515">
    <property type="entry name" value="MetI-like"/>
</dbReference>
<keyword evidence="6 7" id="KW-0472">Membrane</keyword>
<name>A0ABT6VV55_9ACTN</name>
<dbReference type="Gene3D" id="1.10.3720.10">
    <property type="entry name" value="MetI-like"/>
    <property type="match status" value="1"/>
</dbReference>
<feature type="domain" description="ABC transmembrane type-1" evidence="9">
    <location>
        <begin position="147"/>
        <end position="327"/>
    </location>
</feature>
<evidence type="ECO:0000256" key="2">
    <source>
        <dbReference type="ARBA" id="ARBA00022448"/>
    </source>
</evidence>
<dbReference type="SUPFAM" id="SSF161098">
    <property type="entry name" value="MetI-like"/>
    <property type="match status" value="1"/>
</dbReference>
<evidence type="ECO:0000256" key="5">
    <source>
        <dbReference type="ARBA" id="ARBA00022989"/>
    </source>
</evidence>
<dbReference type="PANTHER" id="PTHR30151:SF38">
    <property type="entry name" value="ALIPHATIC SULFONATES TRANSPORT PERMEASE PROTEIN SSUC-RELATED"/>
    <property type="match status" value="1"/>
</dbReference>
<evidence type="ECO:0000256" key="4">
    <source>
        <dbReference type="ARBA" id="ARBA00022692"/>
    </source>
</evidence>
<feature type="region of interest" description="Disordered" evidence="8">
    <location>
        <begin position="43"/>
        <end position="65"/>
    </location>
</feature>
<keyword evidence="2 7" id="KW-0813">Transport</keyword>
<sequence>MTGTPLAAPVAGADADTAAAAHAETDAAVVTHAHADAVAATHTETDAAAESDADADADADPGRTADAVAPGREIFLPVGARRRTPLGTIRRRLRWPLGIYTTPVLLLVAWQILSGTGVLSAAYAPAPSAIVANAVDLWRQGVLGPDLAVSLRRAGLGLALGLTVGVTAGVLGGLLRRGEYLFNGVVQVLNTVPLLAVLPLMIVWFGIGETTKVLLISFGAGVPMYLNLFAAIRGVDQRLIEMARTTGAGTWRLVSRVLVPGALPGFLVGLRFSLAYSVLGLVAAETVNADQGLGFLITQGQTYLQTGQVFVGLAVYSLLGLLADQFVRILERVLLRWRPGYEAS</sequence>
<comment type="similarity">
    <text evidence="7">Belongs to the binding-protein-dependent transport system permease family.</text>
</comment>
<keyword evidence="4 7" id="KW-0812">Transmembrane</keyword>
<feature type="transmembrane region" description="Helical" evidence="7">
    <location>
        <begin position="154"/>
        <end position="175"/>
    </location>
</feature>
<dbReference type="CDD" id="cd06261">
    <property type="entry name" value="TM_PBP2"/>
    <property type="match status" value="1"/>
</dbReference>
<accession>A0ABT6VV55</accession>
<reference evidence="10 11" key="1">
    <citation type="submission" date="2023-05" db="EMBL/GenBank/DDBJ databases">
        <title>Streptantibioticus silvisoli sp. nov., acidotolerant actinomycetes 1 from pine litter.</title>
        <authorList>
            <person name="Swiecimska M."/>
            <person name="Golinska P."/>
            <person name="Sangal V."/>
            <person name="Wachnowicz B."/>
            <person name="Goodfellow M."/>
        </authorList>
    </citation>
    <scope>NUCLEOTIDE SEQUENCE [LARGE SCALE GENOMIC DNA]</scope>
    <source>
        <strain evidence="10 11">SL54</strain>
    </source>
</reference>
<protein>
    <submittedName>
        <fullName evidence="10">ABC transporter permease</fullName>
    </submittedName>
</protein>
<feature type="transmembrane region" description="Helical" evidence="7">
    <location>
        <begin position="93"/>
        <end position="113"/>
    </location>
</feature>
<comment type="subcellular location">
    <subcellularLocation>
        <location evidence="1 7">Cell membrane</location>
        <topology evidence="1 7">Multi-pass membrane protein</topology>
    </subcellularLocation>
</comment>